<evidence type="ECO:0000313" key="3">
    <source>
        <dbReference type="Proteomes" id="UP000078512"/>
    </source>
</evidence>
<evidence type="ECO:0000256" key="1">
    <source>
        <dbReference type="SAM" id="Phobius"/>
    </source>
</evidence>
<feature type="transmembrane region" description="Helical" evidence="1">
    <location>
        <begin position="20"/>
        <end position="40"/>
    </location>
</feature>
<evidence type="ECO:0000313" key="2">
    <source>
        <dbReference type="EMBL" id="OAQ32228.1"/>
    </source>
</evidence>
<keyword evidence="1" id="KW-0472">Membrane</keyword>
<proteinExistence type="predicted"/>
<protein>
    <submittedName>
        <fullName evidence="2">Uncharacterized protein</fullName>
    </submittedName>
</protein>
<reference evidence="2 3" key="1">
    <citation type="submission" date="2016-05" db="EMBL/GenBank/DDBJ databases">
        <title>Genome sequencing reveals origins of a unique bacterial endosymbiosis in the earliest lineages of terrestrial Fungi.</title>
        <authorList>
            <consortium name="DOE Joint Genome Institute"/>
            <person name="Uehling J."/>
            <person name="Gryganskyi A."/>
            <person name="Hameed K."/>
            <person name="Tschaplinski T."/>
            <person name="Misztal P."/>
            <person name="Wu S."/>
            <person name="Desiro A."/>
            <person name="Vande Pol N."/>
            <person name="Du Z.-Y."/>
            <person name="Zienkiewicz A."/>
            <person name="Zienkiewicz K."/>
            <person name="Morin E."/>
            <person name="Tisserant E."/>
            <person name="Splivallo R."/>
            <person name="Hainaut M."/>
            <person name="Henrissat B."/>
            <person name="Ohm R."/>
            <person name="Kuo A."/>
            <person name="Yan J."/>
            <person name="Lipzen A."/>
            <person name="Nolan M."/>
            <person name="Labutti K."/>
            <person name="Barry K."/>
            <person name="Goldstein A."/>
            <person name="Labbe J."/>
            <person name="Schadt C."/>
            <person name="Tuskan G."/>
            <person name="Grigoriev I."/>
            <person name="Martin F."/>
            <person name="Vilgalys R."/>
            <person name="Bonito G."/>
        </authorList>
    </citation>
    <scope>NUCLEOTIDE SEQUENCE [LARGE SCALE GENOMIC DNA]</scope>
    <source>
        <strain evidence="2 3">AG-77</strain>
    </source>
</reference>
<dbReference type="Proteomes" id="UP000078512">
    <property type="component" value="Unassembled WGS sequence"/>
</dbReference>
<keyword evidence="3" id="KW-1185">Reference proteome</keyword>
<gene>
    <name evidence="2" type="ORF">K457DRAFT_123667</name>
</gene>
<sequence length="133" mass="14630">MGGAQFFDGRQAKINSSVEVSPTLPVLISISFIILCILIAKKKNAVRSVDISSHNTVKRKELSISATGGQFPALQLPEKFNILPCHTEPSWSESNGYLYYLSGLKNLKMLVGSVRADVEESKVTIGWKEVKFS</sequence>
<keyword evidence="1" id="KW-0812">Transmembrane</keyword>
<name>A0A197K4X2_9FUNG</name>
<accession>A0A197K4X2</accession>
<dbReference type="AlphaFoldDB" id="A0A197K4X2"/>
<keyword evidence="1" id="KW-1133">Transmembrane helix</keyword>
<organism evidence="2 3">
    <name type="scientific">Linnemannia elongata AG-77</name>
    <dbReference type="NCBI Taxonomy" id="1314771"/>
    <lineage>
        <taxon>Eukaryota</taxon>
        <taxon>Fungi</taxon>
        <taxon>Fungi incertae sedis</taxon>
        <taxon>Mucoromycota</taxon>
        <taxon>Mortierellomycotina</taxon>
        <taxon>Mortierellomycetes</taxon>
        <taxon>Mortierellales</taxon>
        <taxon>Mortierellaceae</taxon>
        <taxon>Linnemannia</taxon>
    </lineage>
</organism>
<dbReference type="EMBL" id="KV442026">
    <property type="protein sequence ID" value="OAQ32228.1"/>
    <property type="molecule type" value="Genomic_DNA"/>
</dbReference>